<evidence type="ECO:0000256" key="2">
    <source>
        <dbReference type="ARBA" id="ARBA00007715"/>
    </source>
</evidence>
<keyword evidence="7 8" id="KW-0472">Membrane</keyword>
<evidence type="ECO:0000313" key="9">
    <source>
        <dbReference type="EnsemblProtists" id="PYU1_T008381"/>
    </source>
</evidence>
<dbReference type="GO" id="GO:0005789">
    <property type="term" value="C:endoplasmic reticulum membrane"/>
    <property type="evidence" value="ECO:0007669"/>
    <property type="project" value="UniProtKB-SubCell"/>
</dbReference>
<dbReference type="AlphaFoldDB" id="K3WTT5"/>
<comment type="subcellular location">
    <subcellularLocation>
        <location evidence="1">Endoplasmic reticulum membrane</location>
        <topology evidence="1">Multi-pass membrane protein</topology>
    </subcellularLocation>
</comment>
<protein>
    <recommendedName>
        <fullName evidence="3">ER membrane protein complex subunit 4</fullName>
    </recommendedName>
</protein>
<keyword evidence="10" id="KW-1185">Reference proteome</keyword>
<dbReference type="InParanoid" id="K3WTT5"/>
<organism evidence="9 10">
    <name type="scientific">Globisporangium ultimum (strain ATCC 200006 / CBS 805.95 / DAOM BR144)</name>
    <name type="common">Pythium ultimum</name>
    <dbReference type="NCBI Taxonomy" id="431595"/>
    <lineage>
        <taxon>Eukaryota</taxon>
        <taxon>Sar</taxon>
        <taxon>Stramenopiles</taxon>
        <taxon>Oomycota</taxon>
        <taxon>Peronosporomycetes</taxon>
        <taxon>Pythiales</taxon>
        <taxon>Pythiaceae</taxon>
        <taxon>Globisporangium</taxon>
    </lineage>
</organism>
<keyword evidence="4 8" id="KW-0812">Transmembrane</keyword>
<dbReference type="FunCoup" id="K3WTT5">
    <property type="interactions" value="165"/>
</dbReference>
<dbReference type="STRING" id="431595.K3WTT5"/>
<dbReference type="HOGENOM" id="CLU_098404_1_1_1"/>
<dbReference type="Proteomes" id="UP000019132">
    <property type="component" value="Unassembled WGS sequence"/>
</dbReference>
<evidence type="ECO:0000256" key="8">
    <source>
        <dbReference type="SAM" id="Phobius"/>
    </source>
</evidence>
<reference evidence="10" key="1">
    <citation type="journal article" date="2010" name="Genome Biol.">
        <title>Genome sequence of the necrotrophic plant pathogen Pythium ultimum reveals original pathogenicity mechanisms and effector repertoire.</title>
        <authorList>
            <person name="Levesque C.A."/>
            <person name="Brouwer H."/>
            <person name="Cano L."/>
            <person name="Hamilton J.P."/>
            <person name="Holt C."/>
            <person name="Huitema E."/>
            <person name="Raffaele S."/>
            <person name="Robideau G.P."/>
            <person name="Thines M."/>
            <person name="Win J."/>
            <person name="Zerillo M.M."/>
            <person name="Beakes G.W."/>
            <person name="Boore J.L."/>
            <person name="Busam D."/>
            <person name="Dumas B."/>
            <person name="Ferriera S."/>
            <person name="Fuerstenberg S.I."/>
            <person name="Gachon C.M."/>
            <person name="Gaulin E."/>
            <person name="Govers F."/>
            <person name="Grenville-Briggs L."/>
            <person name="Horner N."/>
            <person name="Hostetler J."/>
            <person name="Jiang R.H."/>
            <person name="Johnson J."/>
            <person name="Krajaejun T."/>
            <person name="Lin H."/>
            <person name="Meijer H.J."/>
            <person name="Moore B."/>
            <person name="Morris P."/>
            <person name="Phuntmart V."/>
            <person name="Puiu D."/>
            <person name="Shetty J."/>
            <person name="Stajich J.E."/>
            <person name="Tripathy S."/>
            <person name="Wawra S."/>
            <person name="van West P."/>
            <person name="Whitty B.R."/>
            <person name="Coutinho P.M."/>
            <person name="Henrissat B."/>
            <person name="Martin F."/>
            <person name="Thomas P.D."/>
            <person name="Tyler B.M."/>
            <person name="De Vries R.P."/>
            <person name="Kamoun S."/>
            <person name="Yandell M."/>
            <person name="Tisserat N."/>
            <person name="Buell C.R."/>
        </authorList>
    </citation>
    <scope>NUCLEOTIDE SEQUENCE</scope>
    <source>
        <strain evidence="10">DAOM:BR144</strain>
    </source>
</reference>
<dbReference type="VEuPathDB" id="FungiDB:PYU1_G008365"/>
<evidence type="ECO:0000256" key="6">
    <source>
        <dbReference type="ARBA" id="ARBA00022989"/>
    </source>
</evidence>
<name>K3WTT5_GLOUD</name>
<evidence type="ECO:0000256" key="4">
    <source>
        <dbReference type="ARBA" id="ARBA00022692"/>
    </source>
</evidence>
<accession>K3WTT5</accession>
<feature type="transmembrane region" description="Helical" evidence="8">
    <location>
        <begin position="71"/>
        <end position="93"/>
    </location>
</feature>
<evidence type="ECO:0000256" key="7">
    <source>
        <dbReference type="ARBA" id="ARBA00023136"/>
    </source>
</evidence>
<dbReference type="EMBL" id="GL376613">
    <property type="status" value="NOT_ANNOTATED_CDS"/>
    <property type="molecule type" value="Genomic_DNA"/>
</dbReference>
<keyword evidence="6 8" id="KW-1133">Transmembrane helix</keyword>
<evidence type="ECO:0000313" key="10">
    <source>
        <dbReference type="Proteomes" id="UP000019132"/>
    </source>
</evidence>
<dbReference type="eggNOG" id="KOG3318">
    <property type="taxonomic scope" value="Eukaryota"/>
</dbReference>
<dbReference type="InterPro" id="IPR009445">
    <property type="entry name" value="TMEM85/Emc4"/>
</dbReference>
<keyword evidence="5" id="KW-0256">Endoplasmic reticulum</keyword>
<dbReference type="Pfam" id="PF06417">
    <property type="entry name" value="EMC4"/>
    <property type="match status" value="1"/>
</dbReference>
<evidence type="ECO:0000256" key="3">
    <source>
        <dbReference type="ARBA" id="ARBA00020820"/>
    </source>
</evidence>
<dbReference type="EnsemblProtists" id="PYU1_T008381">
    <property type="protein sequence ID" value="PYU1_T008381"/>
    <property type="gene ID" value="PYU1_G008365"/>
</dbReference>
<proteinExistence type="inferred from homology"/>
<evidence type="ECO:0000256" key="1">
    <source>
        <dbReference type="ARBA" id="ARBA00004477"/>
    </source>
</evidence>
<sequence length="170" mass="18808">MERKWHVELNEARESDLPGRLEPIGFCRGFVADRENSNAVAKTASNTQELKKKRAMEIGTAPFKSLLQTGFMMWMSGSSVNIFSIMVTGMIIMNTLKSFFNIQTAFTSVNDGVIDLMQPKLVYIAGNLANVALALYKCAGMGLLPTTAADWTWLLPIKQAVETSAYAFDQ</sequence>
<reference evidence="10" key="2">
    <citation type="submission" date="2010-04" db="EMBL/GenBank/DDBJ databases">
        <authorList>
            <person name="Buell R."/>
            <person name="Hamilton J."/>
            <person name="Hostetler J."/>
        </authorList>
    </citation>
    <scope>NUCLEOTIDE SEQUENCE [LARGE SCALE GENOMIC DNA]</scope>
    <source>
        <strain evidence="10">DAOM:BR144</strain>
    </source>
</reference>
<dbReference type="PANTHER" id="PTHR19315">
    <property type="entry name" value="ER MEMBRANE PROTEIN COMPLEX SUBUNIT 4"/>
    <property type="match status" value="1"/>
</dbReference>
<evidence type="ECO:0000256" key="5">
    <source>
        <dbReference type="ARBA" id="ARBA00022824"/>
    </source>
</evidence>
<reference evidence="9" key="3">
    <citation type="submission" date="2015-02" db="UniProtKB">
        <authorList>
            <consortium name="EnsemblProtists"/>
        </authorList>
    </citation>
    <scope>IDENTIFICATION</scope>
    <source>
        <strain evidence="9">DAOM BR144</strain>
    </source>
</reference>
<comment type="similarity">
    <text evidence="2">Belongs to the EMC4 family.</text>
</comment>
<dbReference type="OMA" id="QQTFKVI"/>